<gene>
    <name evidence="1" type="ORF">BDBG_02979</name>
</gene>
<organism evidence="1 2">
    <name type="scientific">Blastomyces gilchristii (strain SLH14081)</name>
    <name type="common">Blastomyces dermatitidis</name>
    <dbReference type="NCBI Taxonomy" id="559298"/>
    <lineage>
        <taxon>Eukaryota</taxon>
        <taxon>Fungi</taxon>
        <taxon>Dikarya</taxon>
        <taxon>Ascomycota</taxon>
        <taxon>Pezizomycotina</taxon>
        <taxon>Eurotiomycetes</taxon>
        <taxon>Eurotiomycetidae</taxon>
        <taxon>Onygenales</taxon>
        <taxon>Ajellomycetaceae</taxon>
        <taxon>Blastomyces</taxon>
    </lineage>
</organism>
<dbReference type="Proteomes" id="UP000002038">
    <property type="component" value="Unassembled WGS sequence"/>
</dbReference>
<dbReference type="EMBL" id="GG657451">
    <property type="protein sequence ID" value="OAT06837.1"/>
    <property type="molecule type" value="Genomic_DNA"/>
</dbReference>
<dbReference type="KEGG" id="bgh:BDBG_02979"/>
<proteinExistence type="predicted"/>
<dbReference type="AlphaFoldDB" id="A0A179UI70"/>
<evidence type="ECO:0000313" key="2">
    <source>
        <dbReference type="Proteomes" id="UP000002038"/>
    </source>
</evidence>
<evidence type="ECO:0000313" key="1">
    <source>
        <dbReference type="EMBL" id="OAT06837.1"/>
    </source>
</evidence>
<protein>
    <submittedName>
        <fullName evidence="1">Uncharacterized protein</fullName>
    </submittedName>
</protein>
<sequence length="88" mass="9952">MGSECSYDRGLFDGSIGGFLFEKSSEFVVERLLGAGIAYTEDNINFISDFWNLGCESKVFDAELFTIVKAFKLIEIKSHKRENSLKEI</sequence>
<dbReference type="GeneID" id="8505837"/>
<dbReference type="VEuPathDB" id="FungiDB:BDBG_02979"/>
<reference evidence="2" key="1">
    <citation type="journal article" date="2015" name="PLoS Genet.">
        <title>The dynamic genome and transcriptome of the human fungal pathogen Blastomyces and close relative Emmonsia.</title>
        <authorList>
            <person name="Munoz J.F."/>
            <person name="Gauthier G.M."/>
            <person name="Desjardins C.A."/>
            <person name="Gallo J.E."/>
            <person name="Holder J."/>
            <person name="Sullivan T.D."/>
            <person name="Marty A.J."/>
            <person name="Carmen J.C."/>
            <person name="Chen Z."/>
            <person name="Ding L."/>
            <person name="Gujja S."/>
            <person name="Magrini V."/>
            <person name="Misas E."/>
            <person name="Mitreva M."/>
            <person name="Priest M."/>
            <person name="Saif S."/>
            <person name="Whiston E.A."/>
            <person name="Young S."/>
            <person name="Zeng Q."/>
            <person name="Goldman W.E."/>
            <person name="Mardis E.R."/>
            <person name="Taylor J.W."/>
            <person name="McEwen J.G."/>
            <person name="Clay O.K."/>
            <person name="Klein B.S."/>
            <person name="Cuomo C.A."/>
        </authorList>
    </citation>
    <scope>NUCLEOTIDE SEQUENCE [LARGE SCALE GENOMIC DNA]</scope>
    <source>
        <strain evidence="2">SLH14081</strain>
    </source>
</reference>
<accession>A0A179UI70</accession>
<dbReference type="RefSeq" id="XP_031577444.1">
    <property type="nucleotide sequence ID" value="XM_031721042.1"/>
</dbReference>
<keyword evidence="2" id="KW-1185">Reference proteome</keyword>
<name>A0A179UI70_BLAGS</name>